<keyword evidence="6 15" id="KW-0813">Transport</keyword>
<comment type="function">
    <text evidence="1 15">Produces ATP from ADP in the presence of a proton gradient across the membrane.</text>
</comment>
<feature type="coiled-coil region" evidence="17">
    <location>
        <begin position="98"/>
        <end position="134"/>
    </location>
</feature>
<evidence type="ECO:0000256" key="5">
    <source>
        <dbReference type="ARBA" id="ARBA00014480"/>
    </source>
</evidence>
<dbReference type="GO" id="GO:0045259">
    <property type="term" value="C:proton-transporting ATP synthase complex"/>
    <property type="evidence" value="ECO:0007669"/>
    <property type="project" value="UniProtKB-KW"/>
</dbReference>
<keyword evidence="7 15" id="KW-1003">Cell membrane</keyword>
<gene>
    <name evidence="15" type="primary">atpC</name>
    <name evidence="20" type="ORF">EZM97_27445</name>
</gene>
<evidence type="ECO:0000256" key="11">
    <source>
        <dbReference type="ARBA" id="ARBA00023196"/>
    </source>
</evidence>
<keyword evidence="17" id="KW-0175">Coiled coil</keyword>
<dbReference type="AlphaFoldDB" id="A0A4R0YLP0"/>
<dbReference type="InterPro" id="IPR020547">
    <property type="entry name" value="ATP_synth_F1_esu_C"/>
</dbReference>
<feature type="domain" description="ATP synthase epsilon subunit C-terminal" evidence="18">
    <location>
        <begin position="88"/>
        <end position="131"/>
    </location>
</feature>
<dbReference type="GO" id="GO:0046933">
    <property type="term" value="F:proton-transporting ATP synthase activity, rotational mechanism"/>
    <property type="evidence" value="ECO:0007669"/>
    <property type="project" value="UniProtKB-UniRule"/>
</dbReference>
<dbReference type="Pfam" id="PF02823">
    <property type="entry name" value="ATP-synt_DE_N"/>
    <property type="match status" value="1"/>
</dbReference>
<keyword evidence="11 15" id="KW-0139">CF(1)</keyword>
<comment type="caution">
    <text evidence="20">The sequence shown here is derived from an EMBL/GenBank/DDBJ whole genome shotgun (WGS) entry which is preliminary data.</text>
</comment>
<organism evidence="20 21">
    <name type="scientific">Dyella soli</name>
    <dbReference type="NCBI Taxonomy" id="522319"/>
    <lineage>
        <taxon>Bacteria</taxon>
        <taxon>Pseudomonadati</taxon>
        <taxon>Pseudomonadota</taxon>
        <taxon>Gammaproteobacteria</taxon>
        <taxon>Lysobacterales</taxon>
        <taxon>Rhodanobacteraceae</taxon>
        <taxon>Dyella</taxon>
    </lineage>
</organism>
<dbReference type="SUPFAM" id="SSF51344">
    <property type="entry name" value="Epsilon subunit of F1F0-ATP synthase N-terminal domain"/>
    <property type="match status" value="1"/>
</dbReference>
<dbReference type="Pfam" id="PF00401">
    <property type="entry name" value="ATP-synt_DE"/>
    <property type="match status" value="1"/>
</dbReference>
<dbReference type="EMBL" id="SJTG01000004">
    <property type="protein sequence ID" value="TCI08368.1"/>
    <property type="molecule type" value="Genomic_DNA"/>
</dbReference>
<keyword evidence="8 15" id="KW-0375">Hydrogen ion transport</keyword>
<name>A0A4R0YLP0_9GAMM</name>
<dbReference type="NCBIfam" id="NF001847">
    <property type="entry name" value="PRK00571.1-4"/>
    <property type="match status" value="1"/>
</dbReference>
<dbReference type="InterPro" id="IPR001469">
    <property type="entry name" value="ATP_synth_F1_dsu/esu"/>
</dbReference>
<keyword evidence="12 15" id="KW-0066">ATP synthesis</keyword>
<evidence type="ECO:0000256" key="10">
    <source>
        <dbReference type="ARBA" id="ARBA00023136"/>
    </source>
</evidence>
<evidence type="ECO:0000313" key="20">
    <source>
        <dbReference type="EMBL" id="TCI08368.1"/>
    </source>
</evidence>
<dbReference type="Gene3D" id="2.60.15.10">
    <property type="entry name" value="F0F1 ATP synthase delta/epsilon subunit, N-terminal"/>
    <property type="match status" value="1"/>
</dbReference>
<dbReference type="InterPro" id="IPR036771">
    <property type="entry name" value="ATPsynth_dsu/esu_N"/>
</dbReference>
<dbReference type="Proteomes" id="UP000291822">
    <property type="component" value="Unassembled WGS sequence"/>
</dbReference>
<protein>
    <recommendedName>
        <fullName evidence="5 15">ATP synthase epsilon chain</fullName>
    </recommendedName>
    <alternativeName>
        <fullName evidence="14 15">ATP synthase F1 sector epsilon subunit</fullName>
    </alternativeName>
    <alternativeName>
        <fullName evidence="13 15">F-ATPase epsilon subunit</fullName>
    </alternativeName>
</protein>
<dbReference type="InterPro" id="IPR020546">
    <property type="entry name" value="ATP_synth_F1_dsu/esu_N"/>
</dbReference>
<proteinExistence type="inferred from homology"/>
<sequence length="140" mass="15066">MSTLRVDIVSAEAEIFHGEAAMVVATGEMGELGIAPRHAPLITRLKPGHVDVVLPNGERQQFWVSGGILEVQPQVVTVLADTAARAADLDEVAAQRAKQEAEDALANRTDAVEIAEAQAKLAEALTQLQALERMRKNLKH</sequence>
<reference evidence="20 21" key="1">
    <citation type="submission" date="2019-02" db="EMBL/GenBank/DDBJ databases">
        <title>Dyella amyloliquefaciens sp. nov., isolated from forest soil.</title>
        <authorList>
            <person name="Gao Z.-H."/>
            <person name="Qiu L.-H."/>
        </authorList>
    </citation>
    <scope>NUCLEOTIDE SEQUENCE [LARGE SCALE GENOMIC DNA]</scope>
    <source>
        <strain evidence="20 21">KACC 12747</strain>
    </source>
</reference>
<evidence type="ECO:0000259" key="18">
    <source>
        <dbReference type="Pfam" id="PF00401"/>
    </source>
</evidence>
<evidence type="ECO:0000256" key="13">
    <source>
        <dbReference type="ARBA" id="ARBA00030215"/>
    </source>
</evidence>
<evidence type="ECO:0000256" key="6">
    <source>
        <dbReference type="ARBA" id="ARBA00022448"/>
    </source>
</evidence>
<dbReference type="PANTHER" id="PTHR13822">
    <property type="entry name" value="ATP SYNTHASE DELTA/EPSILON CHAIN"/>
    <property type="match status" value="1"/>
</dbReference>
<comment type="subunit">
    <text evidence="4 15 16">F-type ATPases have 2 components, CF(1) - the catalytic core - and CF(0) - the membrane proton channel. CF(1) has five subunits: alpha(3), beta(3), gamma(1), delta(1), epsilon(1). CF(0) has three main subunits: a, b and c.</text>
</comment>
<accession>A0A4R0YLP0</accession>
<evidence type="ECO:0000256" key="8">
    <source>
        <dbReference type="ARBA" id="ARBA00022781"/>
    </source>
</evidence>
<dbReference type="NCBIfam" id="TIGR01216">
    <property type="entry name" value="ATP_synt_epsi"/>
    <property type="match status" value="1"/>
</dbReference>
<comment type="subcellular location">
    <subcellularLocation>
        <location evidence="2 15">Cell membrane</location>
        <topology evidence="2 15">Peripheral membrane protein</topology>
    </subcellularLocation>
</comment>
<keyword evidence="21" id="KW-1185">Reference proteome</keyword>
<evidence type="ECO:0000256" key="9">
    <source>
        <dbReference type="ARBA" id="ARBA00023065"/>
    </source>
</evidence>
<dbReference type="Gene3D" id="1.20.5.440">
    <property type="entry name" value="ATP synthase delta/epsilon subunit, C-terminal domain"/>
    <property type="match status" value="1"/>
</dbReference>
<evidence type="ECO:0000313" key="21">
    <source>
        <dbReference type="Proteomes" id="UP000291822"/>
    </source>
</evidence>
<dbReference type="HAMAP" id="MF_00530">
    <property type="entry name" value="ATP_synth_epsil_bac"/>
    <property type="match status" value="1"/>
</dbReference>
<dbReference type="InterPro" id="IPR036794">
    <property type="entry name" value="ATP_F1_dsu/esu_C_sf"/>
</dbReference>
<dbReference type="GO" id="GO:0005524">
    <property type="term" value="F:ATP binding"/>
    <property type="evidence" value="ECO:0007669"/>
    <property type="project" value="UniProtKB-UniRule"/>
</dbReference>
<evidence type="ECO:0000256" key="12">
    <source>
        <dbReference type="ARBA" id="ARBA00023310"/>
    </source>
</evidence>
<evidence type="ECO:0000256" key="15">
    <source>
        <dbReference type="HAMAP-Rule" id="MF_00530"/>
    </source>
</evidence>
<feature type="domain" description="ATP synthase F1 complex delta/epsilon subunit N-terminal" evidence="19">
    <location>
        <begin position="4"/>
        <end position="83"/>
    </location>
</feature>
<evidence type="ECO:0000256" key="3">
    <source>
        <dbReference type="ARBA" id="ARBA00005712"/>
    </source>
</evidence>
<evidence type="ECO:0000259" key="19">
    <source>
        <dbReference type="Pfam" id="PF02823"/>
    </source>
</evidence>
<comment type="similarity">
    <text evidence="3 15 16">Belongs to the ATPase epsilon chain family.</text>
</comment>
<evidence type="ECO:0000256" key="7">
    <source>
        <dbReference type="ARBA" id="ARBA00022475"/>
    </source>
</evidence>
<evidence type="ECO:0000256" key="17">
    <source>
        <dbReference type="SAM" id="Coils"/>
    </source>
</evidence>
<evidence type="ECO:0000256" key="14">
    <source>
        <dbReference type="ARBA" id="ARBA00031795"/>
    </source>
</evidence>
<evidence type="ECO:0000256" key="4">
    <source>
        <dbReference type="ARBA" id="ARBA00011648"/>
    </source>
</evidence>
<keyword evidence="10 15" id="KW-0472">Membrane</keyword>
<evidence type="ECO:0000256" key="1">
    <source>
        <dbReference type="ARBA" id="ARBA00003543"/>
    </source>
</evidence>
<dbReference type="FunFam" id="2.60.15.10:FF:000001">
    <property type="entry name" value="ATP synthase epsilon chain"/>
    <property type="match status" value="1"/>
</dbReference>
<dbReference type="RefSeq" id="WP_131151691.1">
    <property type="nucleotide sequence ID" value="NZ_SJTG01000004.1"/>
</dbReference>
<dbReference type="GO" id="GO:0005886">
    <property type="term" value="C:plasma membrane"/>
    <property type="evidence" value="ECO:0007669"/>
    <property type="project" value="UniProtKB-SubCell"/>
</dbReference>
<dbReference type="PANTHER" id="PTHR13822:SF10">
    <property type="entry name" value="ATP SYNTHASE EPSILON CHAIN, CHLOROPLASTIC"/>
    <property type="match status" value="1"/>
</dbReference>
<dbReference type="SUPFAM" id="SSF46604">
    <property type="entry name" value="Epsilon subunit of F1F0-ATP synthase C-terminal domain"/>
    <property type="match status" value="1"/>
</dbReference>
<keyword evidence="9 15" id="KW-0406">Ion transport</keyword>
<evidence type="ECO:0000256" key="2">
    <source>
        <dbReference type="ARBA" id="ARBA00004202"/>
    </source>
</evidence>
<evidence type="ECO:0000256" key="16">
    <source>
        <dbReference type="RuleBase" id="RU003656"/>
    </source>
</evidence>
<dbReference type="CDD" id="cd12152">
    <property type="entry name" value="F1-ATPase_delta"/>
    <property type="match status" value="1"/>
</dbReference>